<feature type="region of interest" description="Disordered" evidence="1">
    <location>
        <begin position="732"/>
        <end position="752"/>
    </location>
</feature>
<dbReference type="Gene3D" id="1.10.260.40">
    <property type="entry name" value="lambda repressor-like DNA-binding domains"/>
    <property type="match status" value="1"/>
</dbReference>
<keyword evidence="6" id="KW-1185">Reference proteome</keyword>
<dbReference type="EMBL" id="JACHJD010000002">
    <property type="protein sequence ID" value="MBB5102132.1"/>
    <property type="molecule type" value="Genomic_DNA"/>
</dbReference>
<reference evidence="3 6" key="2">
    <citation type="submission" date="2020-08" db="EMBL/GenBank/DDBJ databases">
        <title>Genomic Encyclopedia of Type Strains, Phase III (KMG-III): the genomes of soil and plant-associated and newly described type strains.</title>
        <authorList>
            <person name="Whitman W."/>
        </authorList>
    </citation>
    <scope>NUCLEOTIDE SEQUENCE [LARGE SCALE GENOMIC DNA]</scope>
    <source>
        <strain evidence="3 6">CECT 3146</strain>
    </source>
</reference>
<dbReference type="PROSITE" id="PS50943">
    <property type="entry name" value="HTH_CROC1"/>
    <property type="match status" value="1"/>
</dbReference>
<evidence type="ECO:0000259" key="2">
    <source>
        <dbReference type="PROSITE" id="PS50943"/>
    </source>
</evidence>
<dbReference type="AlphaFoldDB" id="A0A5P2XJV9"/>
<evidence type="ECO:0000313" key="3">
    <source>
        <dbReference type="EMBL" id="MBB5102132.1"/>
    </source>
</evidence>
<sequence length="752" mass="80447">MTSRRAGRPMAALRPDLPPARRSFAAELRRRRAESGLTLRSLALATGLSPASLSRVFNGERLVSEAQLRLVASFLGLAEDDTKALELRLRQAYAEDQATTSGEPAGPSGLHDHLLVLQEEAGLSLREIARRLAAAGTPLGKSTIERALRSPDPALPQALQVAHALIGTLPEAERGPAVEGVLRAAAPPAARDDAPPAVRPISRWSPFDLDVHPAAPLSGTAAEPALSGYVPRAHDRALARVVSAAAEGNSRLAVLVGSSSTGKTRACWEAVKSLAPKGWHLWHPCDPTRAEAALRGIEDVRPHTVVWLDESQHYLGRPRHGERLAAALHDLLGRPERGPVLVLGTLWPEYARAFTDPPAPGAPDPRRRVRELLAGHLIAVPDSFDQDALASARALARHGDAPLSEALAWSRGGRVPQLLAAAPELLRRYSTATPPARALLAAAIDARRCGTGPALPLAFLTEAALGYLSDAEYDGLSGDWADRAVAEATAPVHGRMAPLSPVRSHPGTEAPGRQRADAPGGLTLRLTDYLAQMGRRTRRTQFPPASFWHAAYDHLPAPDLFALSTVAFKSARLEWANHLVRRAADLGGDVVQGTAVLYREAALTERAGDRDGAERLYEQAAEAGDPLALFRLAQTYERAGAVERVERLARSAADAEGFQPLTDAALRERQGDSTGAELLYRRAAEDGDPHALFRLVRMREREGDLAGAERAALKAADMGYAWLLNVPVRWPNGLDPDGAATPPSPDPEADDG</sequence>
<dbReference type="KEGG" id="sspb:CP982_38890"/>
<proteinExistence type="predicted"/>
<feature type="region of interest" description="Disordered" evidence="1">
    <location>
        <begin position="496"/>
        <end position="518"/>
    </location>
</feature>
<reference evidence="4 5" key="1">
    <citation type="submission" date="2017-09" db="EMBL/GenBank/DDBJ databases">
        <authorList>
            <person name="Lee N."/>
            <person name="Cho B.-K."/>
        </authorList>
    </citation>
    <scope>NUCLEOTIDE SEQUENCE [LARGE SCALE GENOMIC DNA]</scope>
    <source>
        <strain evidence="4 5">ATCC 27465</strain>
    </source>
</reference>
<dbReference type="Proteomes" id="UP000549009">
    <property type="component" value="Unassembled WGS sequence"/>
</dbReference>
<dbReference type="CDD" id="cd00093">
    <property type="entry name" value="HTH_XRE"/>
    <property type="match status" value="1"/>
</dbReference>
<dbReference type="InterPro" id="IPR010982">
    <property type="entry name" value="Lambda_DNA-bd_dom_sf"/>
</dbReference>
<dbReference type="RefSeq" id="WP_150514789.1">
    <property type="nucleotide sequence ID" value="NZ_BMSQ01000009.1"/>
</dbReference>
<name>A0A5P2XJV9_STRST</name>
<dbReference type="Proteomes" id="UP000326505">
    <property type="component" value="Chromosome"/>
</dbReference>
<dbReference type="SUPFAM" id="SSF47413">
    <property type="entry name" value="lambda repressor-like DNA-binding domains"/>
    <property type="match status" value="1"/>
</dbReference>
<dbReference type="SUPFAM" id="SSF81901">
    <property type="entry name" value="HCP-like"/>
    <property type="match status" value="1"/>
</dbReference>
<evidence type="ECO:0000313" key="4">
    <source>
        <dbReference type="EMBL" id="QEV63934.1"/>
    </source>
</evidence>
<dbReference type="InterPro" id="IPR001387">
    <property type="entry name" value="Cro/C1-type_HTH"/>
</dbReference>
<accession>A0A5P2XJV9</accession>
<protein>
    <submittedName>
        <fullName evidence="4">Helix-turn-helix domain-containing protein</fullName>
    </submittedName>
    <submittedName>
        <fullName evidence="3">Transcriptional regulator with XRE-family HTH domain</fullName>
    </submittedName>
</protein>
<dbReference type="EMBL" id="CP023690">
    <property type="protein sequence ID" value="QEV63934.1"/>
    <property type="molecule type" value="Genomic_DNA"/>
</dbReference>
<dbReference type="OrthoDB" id="3964962at2"/>
<dbReference type="InterPro" id="IPR011990">
    <property type="entry name" value="TPR-like_helical_dom_sf"/>
</dbReference>
<evidence type="ECO:0000313" key="5">
    <source>
        <dbReference type="Proteomes" id="UP000326505"/>
    </source>
</evidence>
<evidence type="ECO:0000256" key="1">
    <source>
        <dbReference type="SAM" id="MobiDB-lite"/>
    </source>
</evidence>
<evidence type="ECO:0000313" key="6">
    <source>
        <dbReference type="Proteomes" id="UP000549009"/>
    </source>
</evidence>
<gene>
    <name evidence="4" type="ORF">CP982_38890</name>
    <name evidence="3" type="ORF">FHS40_001185</name>
</gene>
<feature type="domain" description="HTH cro/C1-type" evidence="2">
    <location>
        <begin position="28"/>
        <end position="85"/>
    </location>
</feature>
<organism evidence="4 5">
    <name type="scientific">Streptomyces spectabilis</name>
    <dbReference type="NCBI Taxonomy" id="68270"/>
    <lineage>
        <taxon>Bacteria</taxon>
        <taxon>Bacillati</taxon>
        <taxon>Actinomycetota</taxon>
        <taxon>Actinomycetes</taxon>
        <taxon>Kitasatosporales</taxon>
        <taxon>Streptomycetaceae</taxon>
        <taxon>Streptomyces</taxon>
    </lineage>
</organism>
<dbReference type="GO" id="GO:0003677">
    <property type="term" value="F:DNA binding"/>
    <property type="evidence" value="ECO:0007669"/>
    <property type="project" value="InterPro"/>
</dbReference>
<dbReference type="Gene3D" id="1.25.40.10">
    <property type="entry name" value="Tetratricopeptide repeat domain"/>
    <property type="match status" value="1"/>
</dbReference>
<dbReference type="SMART" id="SM00530">
    <property type="entry name" value="HTH_XRE"/>
    <property type="match status" value="1"/>
</dbReference>
<dbReference type="Pfam" id="PF13560">
    <property type="entry name" value="HTH_31"/>
    <property type="match status" value="1"/>
</dbReference>